<accession>A0A0W0VAJ8</accession>
<dbReference type="STRING" id="456.Ljor_1459"/>
<keyword evidence="1" id="KW-0472">Membrane</keyword>
<evidence type="ECO:0000313" key="3">
    <source>
        <dbReference type="Proteomes" id="UP000055035"/>
    </source>
</evidence>
<evidence type="ECO:0000256" key="1">
    <source>
        <dbReference type="SAM" id="Phobius"/>
    </source>
</evidence>
<reference evidence="2 3" key="1">
    <citation type="submission" date="2015-11" db="EMBL/GenBank/DDBJ databases">
        <title>Genomic analysis of 38 Legionella species identifies large and diverse effector repertoires.</title>
        <authorList>
            <person name="Burstein D."/>
            <person name="Amaro F."/>
            <person name="Zusman T."/>
            <person name="Lifshitz Z."/>
            <person name="Cohen O."/>
            <person name="Gilbert J.A."/>
            <person name="Pupko T."/>
            <person name="Shuman H.A."/>
            <person name="Segal G."/>
        </authorList>
    </citation>
    <scope>NUCLEOTIDE SEQUENCE [LARGE SCALE GENOMIC DNA]</scope>
    <source>
        <strain evidence="2 3">BL-540</strain>
    </source>
</reference>
<gene>
    <name evidence="2" type="ORF">Ljor_1459</name>
</gene>
<dbReference type="EMBL" id="LNYJ01000011">
    <property type="protein sequence ID" value="KTD17153.1"/>
    <property type="molecule type" value="Genomic_DNA"/>
</dbReference>
<dbReference type="Proteomes" id="UP000055035">
    <property type="component" value="Unassembled WGS sequence"/>
</dbReference>
<dbReference type="Pfam" id="PF07254">
    <property type="entry name" value="Cpta_toxin"/>
    <property type="match status" value="1"/>
</dbReference>
<keyword evidence="1" id="KW-0812">Transmembrane</keyword>
<dbReference type="InterPro" id="IPR009883">
    <property type="entry name" value="YgfX"/>
</dbReference>
<protein>
    <recommendedName>
        <fullName evidence="4">Toxin CptA</fullName>
    </recommendedName>
</protein>
<organism evidence="2 3">
    <name type="scientific">Legionella jordanis</name>
    <dbReference type="NCBI Taxonomy" id="456"/>
    <lineage>
        <taxon>Bacteria</taxon>
        <taxon>Pseudomonadati</taxon>
        <taxon>Pseudomonadota</taxon>
        <taxon>Gammaproteobacteria</taxon>
        <taxon>Legionellales</taxon>
        <taxon>Legionellaceae</taxon>
        <taxon>Legionella</taxon>
    </lineage>
</organism>
<proteinExistence type="predicted"/>
<evidence type="ECO:0008006" key="4">
    <source>
        <dbReference type="Google" id="ProtNLM"/>
    </source>
</evidence>
<dbReference type="PATRIC" id="fig|456.5.peg.1562"/>
<sequence>MLLVYGVAFFIVFNTNWFVGFKCSIFLLLALSLLRIILQPIPYPNYQLLFYDQKKWWVQNNKGQINDFEELRVLMTTGLFHVISLTKPKHTTRFIIFSDQISPDMYRLLRIQEKFLGN</sequence>
<keyword evidence="1" id="KW-1133">Transmembrane helix</keyword>
<evidence type="ECO:0000313" key="2">
    <source>
        <dbReference type="EMBL" id="KTD17153.1"/>
    </source>
</evidence>
<name>A0A0W0VAJ8_9GAMM</name>
<keyword evidence="3" id="KW-1185">Reference proteome</keyword>
<feature type="transmembrane region" description="Helical" evidence="1">
    <location>
        <begin position="17"/>
        <end position="38"/>
    </location>
</feature>
<comment type="caution">
    <text evidence="2">The sequence shown here is derived from an EMBL/GenBank/DDBJ whole genome shotgun (WGS) entry which is preliminary data.</text>
</comment>
<dbReference type="AlphaFoldDB" id="A0A0W0VAJ8"/>